<dbReference type="PROSITE" id="PS50850">
    <property type="entry name" value="MFS"/>
    <property type="match status" value="1"/>
</dbReference>
<dbReference type="Gene3D" id="1.20.1250.20">
    <property type="entry name" value="MFS general substrate transporter like domains"/>
    <property type="match status" value="2"/>
</dbReference>
<keyword evidence="2" id="KW-0813">Transport</keyword>
<feature type="transmembrane region" description="Helical" evidence="6">
    <location>
        <begin position="407"/>
        <end position="424"/>
    </location>
</feature>
<organism evidence="8 9">
    <name type="scientific">Seiridium unicorne</name>
    <dbReference type="NCBI Taxonomy" id="138068"/>
    <lineage>
        <taxon>Eukaryota</taxon>
        <taxon>Fungi</taxon>
        <taxon>Dikarya</taxon>
        <taxon>Ascomycota</taxon>
        <taxon>Pezizomycotina</taxon>
        <taxon>Sordariomycetes</taxon>
        <taxon>Xylariomycetidae</taxon>
        <taxon>Amphisphaeriales</taxon>
        <taxon>Sporocadaceae</taxon>
        <taxon>Seiridium</taxon>
    </lineage>
</organism>
<comment type="caution">
    <text evidence="8">The sequence shown here is derived from an EMBL/GenBank/DDBJ whole genome shotgun (WGS) entry which is preliminary data.</text>
</comment>
<evidence type="ECO:0000256" key="1">
    <source>
        <dbReference type="ARBA" id="ARBA00004141"/>
    </source>
</evidence>
<dbReference type="SUPFAM" id="SSF103473">
    <property type="entry name" value="MFS general substrate transporter"/>
    <property type="match status" value="1"/>
</dbReference>
<dbReference type="PANTHER" id="PTHR43791">
    <property type="entry name" value="PERMEASE-RELATED"/>
    <property type="match status" value="1"/>
</dbReference>
<protein>
    <submittedName>
        <fullName evidence="8">Major facilitator superfamily (MFS) profile domain-containing protein</fullName>
    </submittedName>
</protein>
<dbReference type="Proteomes" id="UP001408356">
    <property type="component" value="Unassembled WGS sequence"/>
</dbReference>
<dbReference type="EMBL" id="JARVKF010000392">
    <property type="protein sequence ID" value="KAK9418317.1"/>
    <property type="molecule type" value="Genomic_DNA"/>
</dbReference>
<feature type="transmembrane region" description="Helical" evidence="6">
    <location>
        <begin position="85"/>
        <end position="104"/>
    </location>
</feature>
<proteinExistence type="predicted"/>
<keyword evidence="9" id="KW-1185">Reference proteome</keyword>
<accession>A0ABR2UUY6</accession>
<feature type="transmembrane region" description="Helical" evidence="6">
    <location>
        <begin position="316"/>
        <end position="335"/>
    </location>
</feature>
<evidence type="ECO:0000256" key="6">
    <source>
        <dbReference type="SAM" id="Phobius"/>
    </source>
</evidence>
<feature type="transmembrane region" description="Helical" evidence="6">
    <location>
        <begin position="116"/>
        <end position="134"/>
    </location>
</feature>
<feature type="transmembrane region" description="Helical" evidence="6">
    <location>
        <begin position="374"/>
        <end position="395"/>
    </location>
</feature>
<keyword evidence="4 6" id="KW-1133">Transmembrane helix</keyword>
<feature type="transmembrane region" description="Helical" evidence="6">
    <location>
        <begin position="45"/>
        <end position="62"/>
    </location>
</feature>
<keyword evidence="5 6" id="KW-0472">Membrane</keyword>
<gene>
    <name evidence="8" type="ORF">SUNI508_08278</name>
</gene>
<feature type="transmembrane region" description="Helical" evidence="6">
    <location>
        <begin position="347"/>
        <end position="368"/>
    </location>
</feature>
<evidence type="ECO:0000259" key="7">
    <source>
        <dbReference type="PROSITE" id="PS50850"/>
    </source>
</evidence>
<dbReference type="InterPro" id="IPR036259">
    <property type="entry name" value="MFS_trans_sf"/>
</dbReference>
<evidence type="ECO:0000256" key="5">
    <source>
        <dbReference type="ARBA" id="ARBA00023136"/>
    </source>
</evidence>
<evidence type="ECO:0000256" key="2">
    <source>
        <dbReference type="ARBA" id="ARBA00022448"/>
    </source>
</evidence>
<evidence type="ECO:0000313" key="8">
    <source>
        <dbReference type="EMBL" id="KAK9418317.1"/>
    </source>
</evidence>
<reference evidence="8 9" key="1">
    <citation type="journal article" date="2024" name="J. Plant Pathol.">
        <title>Sequence and assembly of the genome of Seiridium unicorne, isolate CBS 538.82, causal agent of cypress canker disease.</title>
        <authorList>
            <person name="Scali E."/>
            <person name="Rocca G.D."/>
            <person name="Danti R."/>
            <person name="Garbelotto M."/>
            <person name="Barberini S."/>
            <person name="Baroncelli R."/>
            <person name="Emiliani G."/>
        </authorList>
    </citation>
    <scope>NUCLEOTIDE SEQUENCE [LARGE SCALE GENOMIC DNA]</scope>
    <source>
        <strain evidence="8 9">BM-138-508</strain>
    </source>
</reference>
<dbReference type="Pfam" id="PF07690">
    <property type="entry name" value="MFS_1"/>
    <property type="match status" value="1"/>
</dbReference>
<comment type="subcellular location">
    <subcellularLocation>
        <location evidence="1">Membrane</location>
        <topology evidence="1">Multi-pass membrane protein</topology>
    </subcellularLocation>
</comment>
<feature type="transmembrane region" description="Helical" evidence="6">
    <location>
        <begin position="177"/>
        <end position="198"/>
    </location>
</feature>
<feature type="transmembrane region" description="Helical" evidence="6">
    <location>
        <begin position="436"/>
        <end position="457"/>
    </location>
</feature>
<dbReference type="PANTHER" id="PTHR43791:SF92">
    <property type="entry name" value="AGL026WP"/>
    <property type="match status" value="1"/>
</dbReference>
<name>A0ABR2UUY6_9PEZI</name>
<dbReference type="InterPro" id="IPR011701">
    <property type="entry name" value="MFS"/>
</dbReference>
<evidence type="ECO:0000313" key="9">
    <source>
        <dbReference type="Proteomes" id="UP001408356"/>
    </source>
</evidence>
<sequence length="505" mass="55197">MANDGKGSVEAVESLDTVRRNAPQWIQDLSPEELKERTRKVRNKVDVRLLPLIVIMYILNYLDRNNIAAAGLSGLEVDIPLEGNQFQTCVSILFVGYLLMQVPSNMLLNKIGRPSIYLPACMIVWGAISGATAASSSFGGLLTARFLLGFVEAAYFPGCLYYLSCWYTREELALRTGVLYSGSLLSGAFGGLIAAGILKNMDGVAGLHAWKWLFIIESVLTIFVAFVALFCLPDLPRTTRWLTEQERELAAWRLESDIGEDDWVDSKQQSALHGFKLALKDIKSWLILGVIYGSTASGSMTTLFPTVMKGLGKDNVTTLFLTTPPYLIAVIACLTNAWHADKTGERFLHIAVPPCIALVGYIIAAATTSFAPRYFAMCIMVAGTYSGYVVALGYISNILPRPVAKRAAALALINALSNVCQVYSPYLYPSSAAPGYTVAFIVNCAMSAMTIVFAIVLRFHLRSLNRKLDRGEEVADVGCSPQAVDNREEHGLPGVAVQRGFRFLL</sequence>
<feature type="transmembrane region" description="Helical" evidence="6">
    <location>
        <begin position="146"/>
        <end position="165"/>
    </location>
</feature>
<feature type="transmembrane region" description="Helical" evidence="6">
    <location>
        <begin position="285"/>
        <end position="304"/>
    </location>
</feature>
<keyword evidence="3 6" id="KW-0812">Transmembrane</keyword>
<feature type="domain" description="Major facilitator superfamily (MFS) profile" evidence="7">
    <location>
        <begin position="49"/>
        <end position="462"/>
    </location>
</feature>
<evidence type="ECO:0000256" key="3">
    <source>
        <dbReference type="ARBA" id="ARBA00022692"/>
    </source>
</evidence>
<feature type="transmembrane region" description="Helical" evidence="6">
    <location>
        <begin position="210"/>
        <end position="232"/>
    </location>
</feature>
<dbReference type="InterPro" id="IPR020846">
    <property type="entry name" value="MFS_dom"/>
</dbReference>
<evidence type="ECO:0000256" key="4">
    <source>
        <dbReference type="ARBA" id="ARBA00022989"/>
    </source>
</evidence>